<dbReference type="Pfam" id="PF00392">
    <property type="entry name" value="GntR"/>
    <property type="match status" value="1"/>
</dbReference>
<dbReference type="InterPro" id="IPR036388">
    <property type="entry name" value="WH-like_DNA-bd_sf"/>
</dbReference>
<dbReference type="InterPro" id="IPR046335">
    <property type="entry name" value="LacI/GalR-like_sensor"/>
</dbReference>
<dbReference type="CDD" id="cd06267">
    <property type="entry name" value="PBP1_LacI_sugar_binding-like"/>
    <property type="match status" value="1"/>
</dbReference>
<sequence length="367" mass="41996">MSAKPLYRQIQHYLQEQILSGKLRPGDRVPSEKELSAYFKVSQMTSKQALAALADAQLVTRIKGKGSFVAGRHDTDLIHSAHTGLKGTVGIVFPSIHMPVESLMFYFIQTLLHTKGYQTLIRVTDDNMQKEMEAIRMFRLFGIRGYLIFPAIDESYNEEILRLSLERFPHVLVDRFLPNITSSSVASDNIEGTVKTVHRLLDEGYRNIGFLTRQIANSNAQERIAGFEKAFTDRELPIDKKYWFFVDKGRRNDRETRMQLRRFFEAHPEIDAVVAIDTIIATLAYGVLQEMGRTIPDKIKLVSYDDPKLPFVPFIKQNIESIANHAADILIDQMESAYRVERVTVPVRFVEDVAYPLPSDLFDSDHV</sequence>
<dbReference type="CDD" id="cd07377">
    <property type="entry name" value="WHTH_GntR"/>
    <property type="match status" value="1"/>
</dbReference>
<dbReference type="PANTHER" id="PTHR30146:SF95">
    <property type="entry name" value="RIBOSE OPERON REPRESSOR"/>
    <property type="match status" value="1"/>
</dbReference>
<name>A0ABW2FG31_9BACL</name>
<dbReference type="InterPro" id="IPR036390">
    <property type="entry name" value="WH_DNA-bd_sf"/>
</dbReference>
<comment type="caution">
    <text evidence="6">The sequence shown here is derived from an EMBL/GenBank/DDBJ whole genome shotgun (WGS) entry which is preliminary data.</text>
</comment>
<keyword evidence="1" id="KW-0678">Repressor</keyword>
<dbReference type="Gene3D" id="3.40.50.2300">
    <property type="match status" value="2"/>
</dbReference>
<dbReference type="InterPro" id="IPR028082">
    <property type="entry name" value="Peripla_BP_I"/>
</dbReference>
<dbReference type="Gene3D" id="1.10.10.10">
    <property type="entry name" value="Winged helix-like DNA-binding domain superfamily/Winged helix DNA-binding domain"/>
    <property type="match status" value="1"/>
</dbReference>
<dbReference type="SUPFAM" id="SSF53822">
    <property type="entry name" value="Periplasmic binding protein-like I"/>
    <property type="match status" value="1"/>
</dbReference>
<feature type="domain" description="HTH gntR-type" evidence="5">
    <location>
        <begin position="4"/>
        <end position="72"/>
    </location>
</feature>
<protein>
    <submittedName>
        <fullName evidence="6">GntR family transcriptional regulator</fullName>
    </submittedName>
</protein>
<dbReference type="PROSITE" id="PS50949">
    <property type="entry name" value="HTH_GNTR"/>
    <property type="match status" value="1"/>
</dbReference>
<dbReference type="EMBL" id="JBHTAI010000011">
    <property type="protein sequence ID" value="MFC7150492.1"/>
    <property type="molecule type" value="Genomic_DNA"/>
</dbReference>
<organism evidence="6 7">
    <name type="scientific">Cohnella cellulosilytica</name>
    <dbReference type="NCBI Taxonomy" id="986710"/>
    <lineage>
        <taxon>Bacteria</taxon>
        <taxon>Bacillati</taxon>
        <taxon>Bacillota</taxon>
        <taxon>Bacilli</taxon>
        <taxon>Bacillales</taxon>
        <taxon>Paenibacillaceae</taxon>
        <taxon>Cohnella</taxon>
    </lineage>
</organism>
<evidence type="ECO:0000256" key="2">
    <source>
        <dbReference type="ARBA" id="ARBA00023015"/>
    </source>
</evidence>
<keyword evidence="4" id="KW-0804">Transcription</keyword>
<dbReference type="Proteomes" id="UP001596378">
    <property type="component" value="Unassembled WGS sequence"/>
</dbReference>
<accession>A0ABW2FG31</accession>
<dbReference type="PANTHER" id="PTHR30146">
    <property type="entry name" value="LACI-RELATED TRANSCRIPTIONAL REPRESSOR"/>
    <property type="match status" value="1"/>
</dbReference>
<dbReference type="SUPFAM" id="SSF46785">
    <property type="entry name" value="Winged helix' DNA-binding domain"/>
    <property type="match status" value="1"/>
</dbReference>
<dbReference type="SMART" id="SM00345">
    <property type="entry name" value="HTH_GNTR"/>
    <property type="match status" value="1"/>
</dbReference>
<keyword evidence="7" id="KW-1185">Reference proteome</keyword>
<dbReference type="Pfam" id="PF13377">
    <property type="entry name" value="Peripla_BP_3"/>
    <property type="match status" value="1"/>
</dbReference>
<proteinExistence type="predicted"/>
<dbReference type="InterPro" id="IPR000524">
    <property type="entry name" value="Tscrpt_reg_HTH_GntR"/>
</dbReference>
<evidence type="ECO:0000313" key="7">
    <source>
        <dbReference type="Proteomes" id="UP001596378"/>
    </source>
</evidence>
<evidence type="ECO:0000256" key="4">
    <source>
        <dbReference type="ARBA" id="ARBA00023163"/>
    </source>
</evidence>
<reference evidence="7" key="1">
    <citation type="journal article" date="2019" name="Int. J. Syst. Evol. Microbiol.">
        <title>The Global Catalogue of Microorganisms (GCM) 10K type strain sequencing project: providing services to taxonomists for standard genome sequencing and annotation.</title>
        <authorList>
            <consortium name="The Broad Institute Genomics Platform"/>
            <consortium name="The Broad Institute Genome Sequencing Center for Infectious Disease"/>
            <person name="Wu L."/>
            <person name="Ma J."/>
        </authorList>
    </citation>
    <scope>NUCLEOTIDE SEQUENCE [LARGE SCALE GENOMIC DNA]</scope>
    <source>
        <strain evidence="7">KCTC 12907</strain>
    </source>
</reference>
<evidence type="ECO:0000259" key="5">
    <source>
        <dbReference type="PROSITE" id="PS50949"/>
    </source>
</evidence>
<dbReference type="RefSeq" id="WP_378052887.1">
    <property type="nucleotide sequence ID" value="NZ_JBHMDN010000069.1"/>
</dbReference>
<evidence type="ECO:0000256" key="3">
    <source>
        <dbReference type="ARBA" id="ARBA00023125"/>
    </source>
</evidence>
<evidence type="ECO:0000313" key="6">
    <source>
        <dbReference type="EMBL" id="MFC7150492.1"/>
    </source>
</evidence>
<keyword evidence="2" id="KW-0805">Transcription regulation</keyword>
<gene>
    <name evidence="6" type="ORF">ACFQMJ_18325</name>
</gene>
<evidence type="ECO:0000256" key="1">
    <source>
        <dbReference type="ARBA" id="ARBA00022491"/>
    </source>
</evidence>
<keyword evidence="3" id="KW-0238">DNA-binding</keyword>